<dbReference type="InterPro" id="IPR051975">
    <property type="entry name" value="mtLSU_mL45"/>
</dbReference>
<dbReference type="PANTHER" id="PTHR28554">
    <property type="entry name" value="39S RIBOSOMAL PROTEIN L45, MITOCHONDRIAL"/>
    <property type="match status" value="1"/>
</dbReference>
<sequence>MFRSVHIVYTGFNKFQHLNCNVQNVLTIGCVGQTRCRSNKHYKPEFKKLRSQKVLKVDLPDYEKDKMDYEDNSPEKLRTRYKEKGIQPTRSWIERSTFINNTGSIIEPYVPPEGDGKISPISSAGAKQKLELLKRKKETWQAIRKIRQNEEEFELYPEFITKAQDIYLKAHTTMVNKDKKNLLQYVTEKAYVEMLHNIESKTLRWSFIKSIEPPRVVHARVTDIITQDNLFAQLTVRFHTKQTLSVFDRFGRLIFGSDVIAKDVLEYVVFEKHIVNQYGMWRIHGKIIPDWMPPKEPALITNLLNVEEETVTAIEAQPDEAKSKIILPDA</sequence>
<keyword evidence="4" id="KW-0496">Mitochondrion</keyword>
<protein>
    <recommendedName>
        <fullName evidence="7">Large ribosomal subunit protein mL45</fullName>
    </recommendedName>
    <alternativeName>
        <fullName evidence="8">39S ribosomal protein L45, mitochondrial</fullName>
    </alternativeName>
</protein>
<dbReference type="InterPro" id="IPR032710">
    <property type="entry name" value="NTF2-like_dom_sf"/>
</dbReference>
<keyword evidence="2" id="KW-0809">Transit peptide</keyword>
<dbReference type="FunFam" id="3.10.450.240:FF:000003">
    <property type="entry name" value="39S ribosomal protein L45, mitochondrial"/>
    <property type="match status" value="1"/>
</dbReference>
<evidence type="ECO:0000256" key="2">
    <source>
        <dbReference type="ARBA" id="ARBA00022946"/>
    </source>
</evidence>
<comment type="similarity">
    <text evidence="6">Belongs to the mitochondrion-specific ribosomal protein mL45 family.</text>
</comment>
<dbReference type="OrthoDB" id="19619at2759"/>
<evidence type="ECO:0000256" key="7">
    <source>
        <dbReference type="ARBA" id="ARBA00039448"/>
    </source>
</evidence>
<feature type="domain" description="Tim44-like" evidence="9">
    <location>
        <begin position="139"/>
        <end position="288"/>
    </location>
</feature>
<dbReference type="Gene3D" id="3.10.450.240">
    <property type="match status" value="1"/>
</dbReference>
<dbReference type="SUPFAM" id="SSF54427">
    <property type="entry name" value="NTF2-like"/>
    <property type="match status" value="1"/>
</dbReference>
<evidence type="ECO:0000256" key="6">
    <source>
        <dbReference type="ARBA" id="ARBA00038073"/>
    </source>
</evidence>
<organism evidence="10">
    <name type="scientific">Melanaphis sacchari</name>
    <dbReference type="NCBI Taxonomy" id="742174"/>
    <lineage>
        <taxon>Eukaryota</taxon>
        <taxon>Metazoa</taxon>
        <taxon>Ecdysozoa</taxon>
        <taxon>Arthropoda</taxon>
        <taxon>Hexapoda</taxon>
        <taxon>Insecta</taxon>
        <taxon>Pterygota</taxon>
        <taxon>Neoptera</taxon>
        <taxon>Paraneoptera</taxon>
        <taxon>Hemiptera</taxon>
        <taxon>Sternorrhyncha</taxon>
        <taxon>Aphidomorpha</taxon>
        <taxon>Aphidoidea</taxon>
        <taxon>Aphididae</taxon>
        <taxon>Aphidini</taxon>
        <taxon>Melanaphis</taxon>
    </lineage>
</organism>
<dbReference type="GO" id="GO:0005739">
    <property type="term" value="C:mitochondrion"/>
    <property type="evidence" value="ECO:0007669"/>
    <property type="project" value="UniProtKB-SubCell"/>
</dbReference>
<evidence type="ECO:0000256" key="1">
    <source>
        <dbReference type="ARBA" id="ARBA00004173"/>
    </source>
</evidence>
<evidence type="ECO:0000256" key="4">
    <source>
        <dbReference type="ARBA" id="ARBA00023128"/>
    </source>
</evidence>
<dbReference type="GO" id="GO:1990904">
    <property type="term" value="C:ribonucleoprotein complex"/>
    <property type="evidence" value="ECO:0007669"/>
    <property type="project" value="UniProtKB-KW"/>
</dbReference>
<dbReference type="PROSITE" id="PS51257">
    <property type="entry name" value="PROKAR_LIPOPROTEIN"/>
    <property type="match status" value="1"/>
</dbReference>
<gene>
    <name evidence="10" type="primary">mRpL45_1</name>
</gene>
<keyword evidence="3 10" id="KW-0689">Ribosomal protein</keyword>
<dbReference type="GO" id="GO:0005840">
    <property type="term" value="C:ribosome"/>
    <property type="evidence" value="ECO:0007669"/>
    <property type="project" value="UniProtKB-KW"/>
</dbReference>
<evidence type="ECO:0000259" key="9">
    <source>
        <dbReference type="SMART" id="SM00978"/>
    </source>
</evidence>
<dbReference type="SMART" id="SM00978">
    <property type="entry name" value="Tim44"/>
    <property type="match status" value="1"/>
</dbReference>
<evidence type="ECO:0000256" key="3">
    <source>
        <dbReference type="ARBA" id="ARBA00022980"/>
    </source>
</evidence>
<evidence type="ECO:0000313" key="10">
    <source>
        <dbReference type="EMBL" id="MBW14016.1"/>
    </source>
</evidence>
<evidence type="ECO:0000256" key="8">
    <source>
        <dbReference type="ARBA" id="ARBA00043031"/>
    </source>
</evidence>
<reference evidence="10" key="1">
    <citation type="submission" date="2017-10" db="EMBL/GenBank/DDBJ databases">
        <title>Transcriptome Assembly of Sugarcane Aphid Adults.</title>
        <authorList>
            <person name="Scully E.D."/>
            <person name="Palmer N.A."/>
            <person name="Geib S.M."/>
            <person name="Sarath G."/>
            <person name="Sattler S.E."/>
        </authorList>
    </citation>
    <scope>NUCLEOTIDE SEQUENCE</scope>
    <source>
        <tissue evidence="10">Whole body</tissue>
    </source>
</reference>
<dbReference type="EMBL" id="GFXV01002211">
    <property type="protein sequence ID" value="MBW14016.1"/>
    <property type="molecule type" value="Transcribed_RNA"/>
</dbReference>
<keyword evidence="5" id="KW-0687">Ribonucleoprotein</keyword>
<dbReference type="AlphaFoldDB" id="A0A2H8TIT4"/>
<dbReference type="InterPro" id="IPR007379">
    <property type="entry name" value="Tim44-like_dom"/>
</dbReference>
<accession>A0A2H8TIT4</accession>
<dbReference type="Pfam" id="PF04280">
    <property type="entry name" value="Tim44"/>
    <property type="match status" value="1"/>
</dbReference>
<dbReference type="PANTHER" id="PTHR28554:SF1">
    <property type="entry name" value="LARGE RIBOSOMAL SUBUNIT PROTEIN ML45"/>
    <property type="match status" value="1"/>
</dbReference>
<name>A0A2H8TIT4_9HEMI</name>
<proteinExistence type="inferred from homology"/>
<comment type="subcellular location">
    <subcellularLocation>
        <location evidence="1">Mitochondrion</location>
    </subcellularLocation>
</comment>
<evidence type="ECO:0000256" key="5">
    <source>
        <dbReference type="ARBA" id="ARBA00023274"/>
    </source>
</evidence>